<dbReference type="Pfam" id="PF03109">
    <property type="entry name" value="ABC1"/>
    <property type="match status" value="1"/>
</dbReference>
<dbReference type="PROSITE" id="PS50011">
    <property type="entry name" value="PROTEIN_KINASE_DOM"/>
    <property type="match status" value="1"/>
</dbReference>
<proteinExistence type="inferred from homology"/>
<dbReference type="GO" id="GO:0004672">
    <property type="term" value="F:protein kinase activity"/>
    <property type="evidence" value="ECO:0007669"/>
    <property type="project" value="InterPro"/>
</dbReference>
<gene>
    <name evidence="3" type="ORF">DFP90_108169</name>
</gene>
<protein>
    <submittedName>
        <fullName evidence="3">ABC1 family protein</fullName>
    </submittedName>
</protein>
<dbReference type="CDD" id="cd13970">
    <property type="entry name" value="ABC1_ADCK3"/>
    <property type="match status" value="1"/>
</dbReference>
<reference evidence="3 4" key="1">
    <citation type="submission" date="2018-07" db="EMBL/GenBank/DDBJ databases">
        <title>Genomic Encyclopedia of Type Strains, Phase III (KMG-III): the genomes of soil and plant-associated and newly described type strains.</title>
        <authorList>
            <person name="Whitman W."/>
        </authorList>
    </citation>
    <scope>NUCLEOTIDE SEQUENCE [LARGE SCALE GENOMIC DNA]</scope>
    <source>
        <strain evidence="3 4">CECT 8488</strain>
    </source>
</reference>
<dbReference type="InterPro" id="IPR011009">
    <property type="entry name" value="Kinase-like_dom_sf"/>
</dbReference>
<dbReference type="InterPro" id="IPR004147">
    <property type="entry name" value="ABC1_dom"/>
</dbReference>
<name>A0A3D9HFA0_9PROT</name>
<comment type="similarity">
    <text evidence="1">Belongs to the protein kinase superfamily. ADCK protein kinase family.</text>
</comment>
<dbReference type="AlphaFoldDB" id="A0A3D9HFA0"/>
<dbReference type="GO" id="GO:0005524">
    <property type="term" value="F:ATP binding"/>
    <property type="evidence" value="ECO:0007669"/>
    <property type="project" value="InterPro"/>
</dbReference>
<dbReference type="OrthoDB" id="9795390at2"/>
<evidence type="ECO:0000313" key="3">
    <source>
        <dbReference type="EMBL" id="RED48150.1"/>
    </source>
</evidence>
<evidence type="ECO:0000313" key="4">
    <source>
        <dbReference type="Proteomes" id="UP000256845"/>
    </source>
</evidence>
<dbReference type="InterPro" id="IPR050154">
    <property type="entry name" value="UbiB_kinase"/>
</dbReference>
<dbReference type="PANTHER" id="PTHR10566">
    <property type="entry name" value="CHAPERONE-ACTIVITY OF BC1 COMPLEX CABC1 -RELATED"/>
    <property type="match status" value="1"/>
</dbReference>
<organism evidence="3 4">
    <name type="scientific">Aestuariispira insulae</name>
    <dbReference type="NCBI Taxonomy" id="1461337"/>
    <lineage>
        <taxon>Bacteria</taxon>
        <taxon>Pseudomonadati</taxon>
        <taxon>Pseudomonadota</taxon>
        <taxon>Alphaproteobacteria</taxon>
        <taxon>Rhodospirillales</taxon>
        <taxon>Kiloniellaceae</taxon>
        <taxon>Aestuariispira</taxon>
    </lineage>
</organism>
<dbReference type="Proteomes" id="UP000256845">
    <property type="component" value="Unassembled WGS sequence"/>
</dbReference>
<comment type="caution">
    <text evidence="3">The sequence shown here is derived from an EMBL/GenBank/DDBJ whole genome shotgun (WGS) entry which is preliminary data.</text>
</comment>
<evidence type="ECO:0000256" key="1">
    <source>
        <dbReference type="ARBA" id="ARBA00009670"/>
    </source>
</evidence>
<dbReference type="SUPFAM" id="SSF56112">
    <property type="entry name" value="Protein kinase-like (PK-like)"/>
    <property type="match status" value="1"/>
</dbReference>
<sequence>MAGGRIVTGKLARSASMGLAATRIGLKQLDRKGRGSSAEQQLDHEREIGKILFGALNQLKGTALKASQILSMEVDFLPRGVREELSRGCYQATPLNAALVHRAFRREFGCGPEDLFEHFDPQAFSAASLGQVHFARGKGGRKLAVKVQYPGIAASIRSDVKMISNLLAVLSNASDLIPDRKVTGIVMDEIERQLEREVSYQLEADNTDWFRDVLRLPGFSLPEVDRDRSSDRILTLGYLEGEHLEDWLAGNPDQAARDHYGQMIFDFFLHSVFELGCLHADPHPGNFLFMDAGRLGLIDFGCIKQMPRDFAEGMADFYNCFIAHQLDPQPEALLAAYQRLGLVEEGLGLEEYSARLQPNLAPLQRWIIEPFLTSVFDFSQKEPMPHLEGADARAAMPYLKGMPRNILYFDRTFHGVIHMLRRIGARVRTQNSWIGPDMARVLT</sequence>
<feature type="domain" description="Protein kinase" evidence="2">
    <location>
        <begin position="118"/>
        <end position="443"/>
    </location>
</feature>
<dbReference type="RefSeq" id="WP_115937768.1">
    <property type="nucleotide sequence ID" value="NZ_QRDW01000008.1"/>
</dbReference>
<dbReference type="PANTHER" id="PTHR10566:SF113">
    <property type="entry name" value="PROTEIN ACTIVITY OF BC1 COMPLEX KINASE 7, CHLOROPLASTIC"/>
    <property type="match status" value="1"/>
</dbReference>
<dbReference type="EMBL" id="QRDW01000008">
    <property type="protein sequence ID" value="RED48150.1"/>
    <property type="molecule type" value="Genomic_DNA"/>
</dbReference>
<accession>A0A3D9HFA0</accession>
<dbReference type="InterPro" id="IPR000719">
    <property type="entry name" value="Prot_kinase_dom"/>
</dbReference>
<evidence type="ECO:0000259" key="2">
    <source>
        <dbReference type="PROSITE" id="PS50011"/>
    </source>
</evidence>
<dbReference type="InterPro" id="IPR034646">
    <property type="entry name" value="ADCK3_dom"/>
</dbReference>
<keyword evidence="4" id="KW-1185">Reference proteome</keyword>